<evidence type="ECO:0000313" key="2">
    <source>
        <dbReference type="Proteomes" id="UP000789752"/>
    </source>
</evidence>
<dbReference type="Proteomes" id="UP000789752">
    <property type="component" value="Unassembled WGS sequence"/>
</dbReference>
<proteinExistence type="predicted"/>
<sequence length="54" mass="5662">MKCGSQAVVTQVQGSSSQAAATVLRVTHIAPKRIATSSTLIDVCEKTLNFVRSA</sequence>
<organism evidence="1 2">
    <name type="scientific">Paraburkholderia gardini</name>
    <dbReference type="NCBI Taxonomy" id="2823469"/>
    <lineage>
        <taxon>Bacteria</taxon>
        <taxon>Pseudomonadati</taxon>
        <taxon>Pseudomonadota</taxon>
        <taxon>Betaproteobacteria</taxon>
        <taxon>Burkholderiales</taxon>
        <taxon>Burkholderiaceae</taxon>
        <taxon>Paraburkholderia</taxon>
    </lineage>
</organism>
<dbReference type="EMBL" id="CAJQYY010000003">
    <property type="protein sequence ID" value="CAG4889959.1"/>
    <property type="molecule type" value="Genomic_DNA"/>
</dbReference>
<name>A0ABN7QEW1_9BURK</name>
<reference evidence="1 2" key="1">
    <citation type="submission" date="2021-04" db="EMBL/GenBank/DDBJ databases">
        <authorList>
            <person name="Vanwijnsberghe S."/>
        </authorList>
    </citation>
    <scope>NUCLEOTIDE SEQUENCE [LARGE SCALE GENOMIC DNA]</scope>
    <source>
        <strain evidence="1 2">LMG 32171</strain>
    </source>
</reference>
<comment type="caution">
    <text evidence="1">The sequence shown here is derived from an EMBL/GenBank/DDBJ whole genome shotgun (WGS) entry which is preliminary data.</text>
</comment>
<accession>A0ABN7QEW1</accession>
<keyword evidence="2" id="KW-1185">Reference proteome</keyword>
<protein>
    <submittedName>
        <fullName evidence="1">Uncharacterized protein</fullName>
    </submittedName>
</protein>
<gene>
    <name evidence="1" type="ORF">R54767_00862</name>
</gene>
<evidence type="ECO:0000313" key="1">
    <source>
        <dbReference type="EMBL" id="CAG4889959.1"/>
    </source>
</evidence>